<gene>
    <name evidence="7" type="ORF">L228DRAFT_282057</name>
</gene>
<dbReference type="InterPro" id="IPR002885">
    <property type="entry name" value="PPR_rpt"/>
</dbReference>
<organism evidence="7 8">
    <name type="scientific">Xylona heveae (strain CBS 132557 / TC161)</name>
    <dbReference type="NCBI Taxonomy" id="1328760"/>
    <lineage>
        <taxon>Eukaryota</taxon>
        <taxon>Fungi</taxon>
        <taxon>Dikarya</taxon>
        <taxon>Ascomycota</taxon>
        <taxon>Pezizomycotina</taxon>
        <taxon>Xylonomycetes</taxon>
        <taxon>Xylonales</taxon>
        <taxon>Xylonaceae</taxon>
        <taxon>Xylona</taxon>
    </lineage>
</organism>
<name>A0A165HCZ4_XYLHT</name>
<dbReference type="EMBL" id="KV407457">
    <property type="protein sequence ID" value="KZF23322.1"/>
    <property type="molecule type" value="Genomic_DNA"/>
</dbReference>
<dbReference type="Pfam" id="PF13812">
    <property type="entry name" value="PPR_3"/>
    <property type="match status" value="1"/>
</dbReference>
<dbReference type="InterPro" id="IPR011990">
    <property type="entry name" value="TPR-like_helical_dom_sf"/>
</dbReference>
<dbReference type="Gene3D" id="1.25.40.10">
    <property type="entry name" value="Tetratricopeptide repeat domain"/>
    <property type="match status" value="3"/>
</dbReference>
<evidence type="ECO:0000259" key="6">
    <source>
        <dbReference type="Pfam" id="PF23276"/>
    </source>
</evidence>
<dbReference type="RefSeq" id="XP_018188877.1">
    <property type="nucleotide sequence ID" value="XM_018335952.1"/>
</dbReference>
<evidence type="ECO:0000256" key="3">
    <source>
        <dbReference type="ARBA" id="ARBA00044493"/>
    </source>
</evidence>
<feature type="repeat" description="PPR" evidence="5">
    <location>
        <begin position="493"/>
        <end position="527"/>
    </location>
</feature>
<dbReference type="STRING" id="1328760.A0A165HCZ4"/>
<feature type="domain" description="Pentatricopeptide repeat-containing protein-mitochondrial" evidence="6">
    <location>
        <begin position="316"/>
        <end position="448"/>
    </location>
</feature>
<comment type="subunit">
    <text evidence="4">Binds to mitochondrial small subunit 15S rRNA.</text>
</comment>
<dbReference type="InterPro" id="IPR057027">
    <property type="entry name" value="TPR_mt"/>
</dbReference>
<evidence type="ECO:0000256" key="4">
    <source>
        <dbReference type="ARBA" id="ARBA00044511"/>
    </source>
</evidence>
<comment type="similarity">
    <text evidence="1">Belongs to the CCM1 family.</text>
</comment>
<comment type="function">
    <text evidence="3">Regulates mitochondrial small subunit maturation by controlling 15S rRNA 5'-end processing. Localizes to the 5' precursor of the 15S rRNA in a position that is subsequently occupied by mS47 in the mature yeast mtSSU. Uses structure and sequence-specific RNA recognition, binding to a single-stranded region of the precursor and specifically recognizing bases -6 to -1. The exchange of Ccm1 for mS47 is coupled to the irreversible removal of precursor rRNA that is accompanied by conformational changes of the mitoribosomal proteins uS5m and mS26. These conformational changes signal completion of 5'-end rRNA processing through protection of the mature 5'-end of the 15S rRNA and stabilization of mS47. The removal of the 5' precursor together with the dissociation of Ccm1 may be catalyzed by the 5'-3' exoribonuclease Pet127. Involved in the specific removal of group I introns in mitochondrial encoded transcripts.</text>
</comment>
<keyword evidence="8" id="KW-1185">Reference proteome</keyword>
<evidence type="ECO:0000256" key="5">
    <source>
        <dbReference type="PROSITE-ProRule" id="PRU00708"/>
    </source>
</evidence>
<dbReference type="AlphaFoldDB" id="A0A165HCZ4"/>
<dbReference type="PANTHER" id="PTHR47936:SF1">
    <property type="entry name" value="PENTATRICOPEPTIDE REPEAT-CONTAINING PROTEIN GUN1, CHLOROPLASTIC"/>
    <property type="match status" value="1"/>
</dbReference>
<dbReference type="Proteomes" id="UP000076632">
    <property type="component" value="Unassembled WGS sequence"/>
</dbReference>
<dbReference type="Pfam" id="PF23276">
    <property type="entry name" value="TPR_24"/>
    <property type="match status" value="1"/>
</dbReference>
<dbReference type="OMA" id="TTHHYEL"/>
<dbReference type="PROSITE" id="PS51375">
    <property type="entry name" value="PPR"/>
    <property type="match status" value="3"/>
</dbReference>
<keyword evidence="2" id="KW-0677">Repeat</keyword>
<feature type="repeat" description="PPR" evidence="5">
    <location>
        <begin position="350"/>
        <end position="384"/>
    </location>
</feature>
<dbReference type="GO" id="GO:0031930">
    <property type="term" value="P:mitochondria-nucleus signaling pathway"/>
    <property type="evidence" value="ECO:0007669"/>
    <property type="project" value="TreeGrafter"/>
</dbReference>
<sequence>MPVTKIAIDGLWHCLCPSIEAAGALRSSFGRVPSRRALLRRSSSIPFPRNAPHTQRRLFSRTIRNPEQASASSTFNVSSYEQNSVDQSTVLSGESLASESTEHLYEVLRSAAAQGQYERVLELVNYLVKHRHEEPNLRLYSALLLANVDPNHGIATRITAILDEMSRERIGADSGFYHAALKVLSIHPDHLLRQRVLQEMRQRWFVITVDGRHDIAAGLFRERQIELALNYLDSMRQEGIKVHGWLYDLAMYILCDMQEFDQALKFIQARVAAKDIDISSHTWYYLLDTASSYYHYDATQYVWKWRVETLHINPPSGVCINALATAARHGDAELATDVFRVLGNRSTHFELHHYEALLEAYARSGDLETSFKILCIMKTAKAEPEEASTRPIFEYLCEHPPDELDHALNILTALHAERRIIPTPAYNVIIEAYIHHGDLAGAVERYKRLHTLCAAGPSTATFNILLRGCRDAGRKDVAMFLASEMLAMKIRPDALTYDRLILVCLMQMDFEDAFKYLQEMKIHGWKPRQGTLVAVVKKCVAVSDPRAWSLLEEMAATGFDTVSLEKWVTANWMDYSSPKKGAVSGK</sequence>
<dbReference type="PANTHER" id="PTHR47936">
    <property type="entry name" value="PPR_LONG DOMAIN-CONTAINING PROTEIN"/>
    <property type="match status" value="1"/>
</dbReference>
<dbReference type="InParanoid" id="A0A165HCZ4"/>
<dbReference type="GeneID" id="28901089"/>
<evidence type="ECO:0000313" key="8">
    <source>
        <dbReference type="Proteomes" id="UP000076632"/>
    </source>
</evidence>
<accession>A0A165HCZ4</accession>
<feature type="repeat" description="PPR" evidence="5">
    <location>
        <begin position="458"/>
        <end position="492"/>
    </location>
</feature>
<evidence type="ECO:0000313" key="7">
    <source>
        <dbReference type="EMBL" id="KZF23322.1"/>
    </source>
</evidence>
<dbReference type="OrthoDB" id="747253at2759"/>
<evidence type="ECO:0000256" key="1">
    <source>
        <dbReference type="ARBA" id="ARBA00006192"/>
    </source>
</evidence>
<reference evidence="7 8" key="1">
    <citation type="journal article" date="2016" name="Fungal Biol.">
        <title>The genome of Xylona heveae provides a window into fungal endophytism.</title>
        <authorList>
            <person name="Gazis R."/>
            <person name="Kuo A."/>
            <person name="Riley R."/>
            <person name="LaButti K."/>
            <person name="Lipzen A."/>
            <person name="Lin J."/>
            <person name="Amirebrahimi M."/>
            <person name="Hesse C.N."/>
            <person name="Spatafora J.W."/>
            <person name="Henrissat B."/>
            <person name="Hainaut M."/>
            <person name="Grigoriev I.V."/>
            <person name="Hibbett D.S."/>
        </authorList>
    </citation>
    <scope>NUCLEOTIDE SEQUENCE [LARGE SCALE GENOMIC DNA]</scope>
    <source>
        <strain evidence="7 8">TC161</strain>
    </source>
</reference>
<protein>
    <recommendedName>
        <fullName evidence="6">Pentatricopeptide repeat-containing protein-mitochondrial domain-containing protein</fullName>
    </recommendedName>
</protein>
<evidence type="ECO:0000256" key="2">
    <source>
        <dbReference type="ARBA" id="ARBA00022737"/>
    </source>
</evidence>
<proteinExistence type="inferred from homology"/>